<evidence type="ECO:0000313" key="2">
    <source>
        <dbReference type="Proteomes" id="UP000198615"/>
    </source>
</evidence>
<keyword evidence="2" id="KW-1185">Reference proteome</keyword>
<reference evidence="1 2" key="1">
    <citation type="submission" date="2016-10" db="EMBL/GenBank/DDBJ databases">
        <authorList>
            <person name="Varghese N."/>
            <person name="Submissions S."/>
        </authorList>
    </citation>
    <scope>NUCLEOTIDE SEQUENCE [LARGE SCALE GENOMIC DNA]</scope>
    <source>
        <strain evidence="1 2">DSM 18839</strain>
    </source>
</reference>
<evidence type="ECO:0000313" key="1">
    <source>
        <dbReference type="EMBL" id="SDG03120.1"/>
    </source>
</evidence>
<proteinExistence type="predicted"/>
<accession>A0A8G2BJB7</accession>
<gene>
    <name evidence="1" type="ORF">SAMN05660686_03119</name>
</gene>
<dbReference type="Proteomes" id="UP000198615">
    <property type="component" value="Unassembled WGS sequence"/>
</dbReference>
<sequence length="164" mass="18366">MANFELFVDPETPDNLAGVRSVSSAFVGEVRVFLGEILQQYPDLMVEELIQPVSELFEASGPAFESCQQWCADMPIEHIDGHDLRARSLNRKLGMVNYWYRRFLQTAQQIPDPRRVVLGPILRRLLEFLNSLLKSLLSAAPAGGAVVELKEAFEGAVDDLTDMT</sequence>
<name>A0A8G2BJB7_9PROT</name>
<dbReference type="RefSeq" id="WP_093151607.1">
    <property type="nucleotide sequence ID" value="NZ_FNBW01000009.1"/>
</dbReference>
<comment type="caution">
    <text evidence="1">The sequence shown here is derived from an EMBL/GenBank/DDBJ whole genome shotgun (WGS) entry which is preliminary data.</text>
</comment>
<organism evidence="1 2">
    <name type="scientific">Thalassobaculum litoreum DSM 18839</name>
    <dbReference type="NCBI Taxonomy" id="1123362"/>
    <lineage>
        <taxon>Bacteria</taxon>
        <taxon>Pseudomonadati</taxon>
        <taxon>Pseudomonadota</taxon>
        <taxon>Alphaproteobacteria</taxon>
        <taxon>Rhodospirillales</taxon>
        <taxon>Thalassobaculaceae</taxon>
        <taxon>Thalassobaculum</taxon>
    </lineage>
</organism>
<dbReference type="AlphaFoldDB" id="A0A8G2BJB7"/>
<dbReference type="EMBL" id="FNBW01000009">
    <property type="protein sequence ID" value="SDG03120.1"/>
    <property type="molecule type" value="Genomic_DNA"/>
</dbReference>
<protein>
    <submittedName>
        <fullName evidence="1">Uncharacterized protein</fullName>
    </submittedName>
</protein>